<feature type="transmembrane region" description="Helical" evidence="1">
    <location>
        <begin position="246"/>
        <end position="266"/>
    </location>
</feature>
<sequence>MTMFASSNDRISSIDLMRGVVILMILVININYFSTPSLLRYNPLAFGDFTAADKWIWLFEYALVKQRFMALLSILYGAGIVLFANKYTKQGITPIKPFFMRSVLLLVFGLLHAYLIWDGDILVAYALCGMLVFWLRNLKPVLLITVGFLLALGSVAPYIYDSILAIFDPPPTSPYWSADTETQTKMLNAYKGNWWQLTADRIEVAIERQTWDFLYFTLWRTSGLMMVGMGLVKVGFFSGQRNHKAIMWACLLVGLPLSLITAWLYTETGFSYQFFNSYLSISFYIGALVLAMAYVCLFIVWAQSSFAQGLQSLMSKVGRMAFTLYIMQSVICGFIFYGYGLDMYGKVSRSELVLLTLAIWAIQIMFVKMWFQYFEQGPLETVWRKGYSWGNA</sequence>
<dbReference type="PANTHER" id="PTHR30590">
    <property type="entry name" value="INNER MEMBRANE PROTEIN"/>
    <property type="match status" value="1"/>
</dbReference>
<dbReference type="Proteomes" id="UP000232693">
    <property type="component" value="Chromosome"/>
</dbReference>
<feature type="transmembrane region" description="Helical" evidence="1">
    <location>
        <begin position="121"/>
        <end position="136"/>
    </location>
</feature>
<dbReference type="InterPro" id="IPR052529">
    <property type="entry name" value="Bact_Transport_Assoc"/>
</dbReference>
<dbReference type="KEGG" id="kpd:CW740_02370"/>
<feature type="transmembrane region" description="Helical" evidence="1">
    <location>
        <begin position="322"/>
        <end position="340"/>
    </location>
</feature>
<evidence type="ECO:0000256" key="1">
    <source>
        <dbReference type="SAM" id="Phobius"/>
    </source>
</evidence>
<feature type="transmembrane region" description="Helical" evidence="1">
    <location>
        <begin position="16"/>
        <end position="34"/>
    </location>
</feature>
<feature type="domain" description="DUF418" evidence="2">
    <location>
        <begin position="233"/>
        <end position="387"/>
    </location>
</feature>
<evidence type="ECO:0000259" key="2">
    <source>
        <dbReference type="Pfam" id="PF04235"/>
    </source>
</evidence>
<keyword evidence="1" id="KW-0472">Membrane</keyword>
<keyword evidence="1" id="KW-1133">Transmembrane helix</keyword>
<keyword evidence="4" id="KW-1185">Reference proteome</keyword>
<dbReference type="InterPro" id="IPR007349">
    <property type="entry name" value="DUF418"/>
</dbReference>
<evidence type="ECO:0000313" key="4">
    <source>
        <dbReference type="Proteomes" id="UP000232693"/>
    </source>
</evidence>
<feature type="transmembrane region" description="Helical" evidence="1">
    <location>
        <begin position="278"/>
        <end position="301"/>
    </location>
</feature>
<feature type="transmembrane region" description="Helical" evidence="1">
    <location>
        <begin position="141"/>
        <end position="160"/>
    </location>
</feature>
<accession>A0A2K9ASJ9</accession>
<dbReference type="PANTHER" id="PTHR30590:SF2">
    <property type="entry name" value="INNER MEMBRANE PROTEIN"/>
    <property type="match status" value="1"/>
</dbReference>
<proteinExistence type="predicted"/>
<protein>
    <recommendedName>
        <fullName evidence="2">DUF418 domain-containing protein</fullName>
    </recommendedName>
</protein>
<evidence type="ECO:0000313" key="3">
    <source>
        <dbReference type="EMBL" id="AUD78141.1"/>
    </source>
</evidence>
<dbReference type="Pfam" id="PF04235">
    <property type="entry name" value="DUF418"/>
    <property type="match status" value="1"/>
</dbReference>
<organism evidence="3 4">
    <name type="scientific">Kangiella profundi</name>
    <dbReference type="NCBI Taxonomy" id="1561924"/>
    <lineage>
        <taxon>Bacteria</taxon>
        <taxon>Pseudomonadati</taxon>
        <taxon>Pseudomonadota</taxon>
        <taxon>Gammaproteobacteria</taxon>
        <taxon>Kangiellales</taxon>
        <taxon>Kangiellaceae</taxon>
        <taxon>Kangiella</taxon>
    </lineage>
</organism>
<dbReference type="EMBL" id="CP025120">
    <property type="protein sequence ID" value="AUD78141.1"/>
    <property type="molecule type" value="Genomic_DNA"/>
</dbReference>
<feature type="transmembrane region" description="Helical" evidence="1">
    <location>
        <begin position="68"/>
        <end position="86"/>
    </location>
</feature>
<dbReference type="AlphaFoldDB" id="A0A2K9ASJ9"/>
<feature type="transmembrane region" description="Helical" evidence="1">
    <location>
        <begin position="352"/>
        <end position="371"/>
    </location>
</feature>
<keyword evidence="1" id="KW-0812">Transmembrane</keyword>
<reference evidence="3 4" key="1">
    <citation type="submission" date="2017-12" db="EMBL/GenBank/DDBJ databases">
        <title>Kangiella profundi FT102 completed genome.</title>
        <authorList>
            <person name="Xu J."/>
            <person name="Wang J."/>
            <person name="Lu Y."/>
        </authorList>
    </citation>
    <scope>NUCLEOTIDE SEQUENCE [LARGE SCALE GENOMIC DNA]</scope>
    <source>
        <strain evidence="3 4">FT102</strain>
    </source>
</reference>
<dbReference type="RefSeq" id="WP_106646021.1">
    <property type="nucleotide sequence ID" value="NZ_CP025120.1"/>
</dbReference>
<gene>
    <name evidence="3" type="ORF">CW740_02370</name>
</gene>
<name>A0A2K9ASJ9_9GAMM</name>
<feature type="transmembrane region" description="Helical" evidence="1">
    <location>
        <begin position="98"/>
        <end position="115"/>
    </location>
</feature>